<keyword evidence="1" id="KW-0472">Membrane</keyword>
<keyword evidence="1" id="KW-0812">Transmembrane</keyword>
<dbReference type="GeneID" id="98150288"/>
<feature type="transmembrane region" description="Helical" evidence="1">
    <location>
        <begin position="176"/>
        <end position="195"/>
    </location>
</feature>
<accession>A0ABR4LUL0</accession>
<sequence>MRYTHVIRAKPIYKPKVRSIKPKVLRATPTAWLSLEGNADVRDPFAERFWNCHSTVLLFQEGVGQLDDMKWLSQYESSPFKVCRANFTFRASVPMSNMASRVRTTKIFPEQEWEFIAPEKEWDAFKSDVQGKKLTMEFLEWERERIQMAVKEKPKTAIERLFVRFTPPPIRGFRPLFLVLAPMIFLCLVVSLWLWSQFETIRLDW</sequence>
<name>A0ABR4LUL0_9EURO</name>
<dbReference type="Proteomes" id="UP001610432">
    <property type="component" value="Unassembled WGS sequence"/>
</dbReference>
<evidence type="ECO:0000256" key="1">
    <source>
        <dbReference type="SAM" id="Phobius"/>
    </source>
</evidence>
<dbReference type="EMBL" id="JBFXLQ010000015">
    <property type="protein sequence ID" value="KAL2868082.1"/>
    <property type="molecule type" value="Genomic_DNA"/>
</dbReference>
<dbReference type="RefSeq" id="XP_070887061.1">
    <property type="nucleotide sequence ID" value="XM_071035216.1"/>
</dbReference>
<proteinExistence type="predicted"/>
<comment type="caution">
    <text evidence="2">The sequence shown here is derived from an EMBL/GenBank/DDBJ whole genome shotgun (WGS) entry which is preliminary data.</text>
</comment>
<protein>
    <submittedName>
        <fullName evidence="2">Uncharacterized protein</fullName>
    </submittedName>
</protein>
<keyword evidence="3" id="KW-1185">Reference proteome</keyword>
<organism evidence="2 3">
    <name type="scientific">Aspergillus lucknowensis</name>
    <dbReference type="NCBI Taxonomy" id="176173"/>
    <lineage>
        <taxon>Eukaryota</taxon>
        <taxon>Fungi</taxon>
        <taxon>Dikarya</taxon>
        <taxon>Ascomycota</taxon>
        <taxon>Pezizomycotina</taxon>
        <taxon>Eurotiomycetes</taxon>
        <taxon>Eurotiomycetidae</taxon>
        <taxon>Eurotiales</taxon>
        <taxon>Aspergillaceae</taxon>
        <taxon>Aspergillus</taxon>
        <taxon>Aspergillus subgen. Nidulantes</taxon>
    </lineage>
</organism>
<evidence type="ECO:0000313" key="2">
    <source>
        <dbReference type="EMBL" id="KAL2868082.1"/>
    </source>
</evidence>
<evidence type="ECO:0000313" key="3">
    <source>
        <dbReference type="Proteomes" id="UP001610432"/>
    </source>
</evidence>
<reference evidence="2 3" key="1">
    <citation type="submission" date="2024-07" db="EMBL/GenBank/DDBJ databases">
        <title>Section-level genome sequencing and comparative genomics of Aspergillus sections Usti and Cavernicolus.</title>
        <authorList>
            <consortium name="Lawrence Berkeley National Laboratory"/>
            <person name="Nybo J.L."/>
            <person name="Vesth T.C."/>
            <person name="Theobald S."/>
            <person name="Frisvad J.C."/>
            <person name="Larsen T.O."/>
            <person name="Kjaerboelling I."/>
            <person name="Rothschild-Mancinelli K."/>
            <person name="Lyhne E.K."/>
            <person name="Kogle M.E."/>
            <person name="Barry K."/>
            <person name="Clum A."/>
            <person name="Na H."/>
            <person name="Ledsgaard L."/>
            <person name="Lin J."/>
            <person name="Lipzen A."/>
            <person name="Kuo A."/>
            <person name="Riley R."/>
            <person name="Mondo S."/>
            <person name="Labutti K."/>
            <person name="Haridas S."/>
            <person name="Pangalinan J."/>
            <person name="Salamov A.A."/>
            <person name="Simmons B.A."/>
            <person name="Magnuson J.K."/>
            <person name="Chen J."/>
            <person name="Drula E."/>
            <person name="Henrissat B."/>
            <person name="Wiebenga A."/>
            <person name="Lubbers R.J."/>
            <person name="Gomes A.C."/>
            <person name="Macurrencykelacurrency M.R."/>
            <person name="Stajich J."/>
            <person name="Grigoriev I.V."/>
            <person name="Mortensen U.H."/>
            <person name="De Vries R.P."/>
            <person name="Baker S.E."/>
            <person name="Andersen M.R."/>
        </authorList>
    </citation>
    <scope>NUCLEOTIDE SEQUENCE [LARGE SCALE GENOMIC DNA]</scope>
    <source>
        <strain evidence="2 3">CBS 449.75</strain>
    </source>
</reference>
<keyword evidence="1" id="KW-1133">Transmembrane helix</keyword>
<gene>
    <name evidence="2" type="ORF">BJX67DRAFT_60472</name>
</gene>